<keyword evidence="1" id="KW-0812">Transmembrane</keyword>
<dbReference type="HOGENOM" id="CLU_1894361_0_0_3"/>
<keyword evidence="1" id="KW-0472">Membrane</keyword>
<gene>
    <name evidence="2" type="ordered locus">P9211_08121</name>
</gene>
<accession>A9BA81</accession>
<sequence length="137" mass="15235">MIILEYLRKILFHNYFTMLGIIFLTIIIFIPVSKISIAFQEVQAANALSIESKASKNISKKFCNSLGFGLSDESAMRFALGENSQENTNNAITGSTNPRDLISSIESDIMEKCGYLIGSSDNLKRGEIEEMINNLKS</sequence>
<evidence type="ECO:0000313" key="2">
    <source>
        <dbReference type="EMBL" id="ABX08743.1"/>
    </source>
</evidence>
<dbReference type="Proteomes" id="UP000000788">
    <property type="component" value="Chromosome"/>
</dbReference>
<organism evidence="2 3">
    <name type="scientific">Prochlorococcus marinus (strain MIT 9211)</name>
    <dbReference type="NCBI Taxonomy" id="93059"/>
    <lineage>
        <taxon>Bacteria</taxon>
        <taxon>Bacillati</taxon>
        <taxon>Cyanobacteriota</taxon>
        <taxon>Cyanophyceae</taxon>
        <taxon>Synechococcales</taxon>
        <taxon>Prochlorococcaceae</taxon>
        <taxon>Prochlorococcus</taxon>
    </lineage>
</organism>
<reference evidence="2 3" key="1">
    <citation type="journal article" date="2007" name="PLoS Genet.">
        <title>Patterns and implications of gene gain and loss in the evolution of Prochlorococcus.</title>
        <authorList>
            <person name="Kettler G.C."/>
            <person name="Martiny A.C."/>
            <person name="Huang K."/>
            <person name="Zucker J."/>
            <person name="Coleman M.L."/>
            <person name="Rodrigue S."/>
            <person name="Chen F."/>
            <person name="Lapidus A."/>
            <person name="Ferriera S."/>
            <person name="Johnson J."/>
            <person name="Steglich C."/>
            <person name="Church G.M."/>
            <person name="Richardson P."/>
            <person name="Chisholm S.W."/>
        </authorList>
    </citation>
    <scope>NUCLEOTIDE SEQUENCE [LARGE SCALE GENOMIC DNA]</scope>
    <source>
        <strain evidence="3">MIT 9211</strain>
    </source>
</reference>
<dbReference type="AlphaFoldDB" id="A9BA81"/>
<feature type="transmembrane region" description="Helical" evidence="1">
    <location>
        <begin position="12"/>
        <end position="32"/>
    </location>
</feature>
<dbReference type="EMBL" id="CP000878">
    <property type="protein sequence ID" value="ABX08743.1"/>
    <property type="molecule type" value="Genomic_DNA"/>
</dbReference>
<dbReference type="STRING" id="93059.P9211_08121"/>
<keyword evidence="3" id="KW-1185">Reference proteome</keyword>
<dbReference type="KEGG" id="pmj:P9211_08121"/>
<evidence type="ECO:0000256" key="1">
    <source>
        <dbReference type="SAM" id="Phobius"/>
    </source>
</evidence>
<protein>
    <submittedName>
        <fullName evidence="2">Uncharacterized protein</fullName>
    </submittedName>
</protein>
<proteinExistence type="predicted"/>
<keyword evidence="1" id="KW-1133">Transmembrane helix</keyword>
<evidence type="ECO:0000313" key="3">
    <source>
        <dbReference type="Proteomes" id="UP000000788"/>
    </source>
</evidence>
<name>A9BA81_PROM4</name>